<feature type="compositionally biased region" description="Polar residues" evidence="1">
    <location>
        <begin position="518"/>
        <end position="530"/>
    </location>
</feature>
<dbReference type="PANTHER" id="PTHR48445:SF1">
    <property type="entry name" value="OS02G0782100 PROTEIN"/>
    <property type="match status" value="1"/>
</dbReference>
<feature type="region of interest" description="Disordered" evidence="1">
    <location>
        <begin position="398"/>
        <end position="417"/>
    </location>
</feature>
<organism evidence="2 3">
    <name type="scientific">Iris pallida</name>
    <name type="common">Sweet iris</name>
    <dbReference type="NCBI Taxonomy" id="29817"/>
    <lineage>
        <taxon>Eukaryota</taxon>
        <taxon>Viridiplantae</taxon>
        <taxon>Streptophyta</taxon>
        <taxon>Embryophyta</taxon>
        <taxon>Tracheophyta</taxon>
        <taxon>Spermatophyta</taxon>
        <taxon>Magnoliopsida</taxon>
        <taxon>Liliopsida</taxon>
        <taxon>Asparagales</taxon>
        <taxon>Iridaceae</taxon>
        <taxon>Iridoideae</taxon>
        <taxon>Irideae</taxon>
        <taxon>Iris</taxon>
    </lineage>
</organism>
<feature type="compositionally biased region" description="Basic and acidic residues" evidence="1">
    <location>
        <begin position="359"/>
        <end position="375"/>
    </location>
</feature>
<comment type="caution">
    <text evidence="2">The sequence shown here is derived from an EMBL/GenBank/DDBJ whole genome shotgun (WGS) entry which is preliminary data.</text>
</comment>
<feature type="region of interest" description="Disordered" evidence="1">
    <location>
        <begin position="465"/>
        <end position="562"/>
    </location>
</feature>
<keyword evidence="3" id="KW-1185">Reference proteome</keyword>
<evidence type="ECO:0000313" key="3">
    <source>
        <dbReference type="Proteomes" id="UP001140949"/>
    </source>
</evidence>
<dbReference type="InterPro" id="IPR011989">
    <property type="entry name" value="ARM-like"/>
</dbReference>
<dbReference type="AlphaFoldDB" id="A0AAX6DWV2"/>
<dbReference type="EMBL" id="JANAVB010041414">
    <property type="protein sequence ID" value="KAJ6796317.1"/>
    <property type="molecule type" value="Genomic_DNA"/>
</dbReference>
<sequence length="631" mass="71506">MKTSQDTGGWLQSTIRELASVSDKKVVKQYFNKFNELLEKASKEKQLELSNSMQIDTPSNEASLSQARALLLDLEVSLLPGLENEDIDVLFSAIKSSFQDEEGLMQKKAYKTLSIILKERDEFLSRKVDELISLMIKATDSCHFSAKRHRLDSLYYLIVHVSKDTSEQRKRDSISAFLTEVILALKEANKKTRNRAYELLVKIGHACGDEEQGGKKENLHQFFYMIAGGLAGEKPHMISAAVKGLARLAYEFSDLINVAYSLLPSSFLLLQRKNREIIKANLGLIKVLVAKSKADGLQMHLKMMVEGLLKWQNDTKNHFKAKVKLILEMLVRKCGLDAVKAVMPEEHMKLLTNIRKLKERKERKAKSEDDAESLHTKTSISRQSRWNHTRIFSDFGDEDVDDSDAENVPAETLSGRRSRVSLPVSRALLRSKRKLQAANRLPEDLLDQMDEEPLDLLDRQRTRAALQSSAPLERKPEFHDEFEVDPEGRLIVREDGKQRRGKEKNPSSDHEFDKKSKTGSLHSAKTSAKTSVREQKKRQKTSDSAWAYTGKEYTSGKAGGDVKKKDKLEPYAYWPLDRKLLNRRAEHKSVARKGMASVMKFAKAFEGKSASAALSVKGKNIKKKSKGKKSK</sequence>
<feature type="region of interest" description="Disordered" evidence="1">
    <location>
        <begin position="359"/>
        <end position="380"/>
    </location>
</feature>
<dbReference type="InterPro" id="IPR016024">
    <property type="entry name" value="ARM-type_fold"/>
</dbReference>
<proteinExistence type="predicted"/>
<dbReference type="SUPFAM" id="SSF48371">
    <property type="entry name" value="ARM repeat"/>
    <property type="match status" value="1"/>
</dbReference>
<accession>A0AAX6DWV2</accession>
<reference evidence="2" key="1">
    <citation type="journal article" date="2023" name="GigaByte">
        <title>Genome assembly of the bearded iris, Iris pallida Lam.</title>
        <authorList>
            <person name="Bruccoleri R.E."/>
            <person name="Oakeley E.J."/>
            <person name="Faust A.M.E."/>
            <person name="Altorfer M."/>
            <person name="Dessus-Babus S."/>
            <person name="Burckhardt D."/>
            <person name="Oertli M."/>
            <person name="Naumann U."/>
            <person name="Petersen F."/>
            <person name="Wong J."/>
        </authorList>
    </citation>
    <scope>NUCLEOTIDE SEQUENCE</scope>
    <source>
        <strain evidence="2">GSM-AAB239-AS_SAM_17_03QT</strain>
    </source>
</reference>
<dbReference type="PANTHER" id="PTHR48445">
    <property type="entry name" value="OS02G0782100 PROTEIN"/>
    <property type="match status" value="1"/>
</dbReference>
<protein>
    <submittedName>
        <fullName evidence="2">RRP12-like protein</fullName>
    </submittedName>
</protein>
<feature type="compositionally biased region" description="Basic and acidic residues" evidence="1">
    <location>
        <begin position="472"/>
        <end position="516"/>
    </location>
</feature>
<dbReference type="Gene3D" id="1.25.10.10">
    <property type="entry name" value="Leucine-rich Repeat Variant"/>
    <property type="match status" value="1"/>
</dbReference>
<evidence type="ECO:0000256" key="1">
    <source>
        <dbReference type="SAM" id="MobiDB-lite"/>
    </source>
</evidence>
<name>A0AAX6DWV2_IRIPA</name>
<reference evidence="2" key="2">
    <citation type="submission" date="2023-04" db="EMBL/GenBank/DDBJ databases">
        <authorList>
            <person name="Bruccoleri R.E."/>
            <person name="Oakeley E.J."/>
            <person name="Faust A.-M."/>
            <person name="Dessus-Babus S."/>
            <person name="Altorfer M."/>
            <person name="Burckhardt D."/>
            <person name="Oertli M."/>
            <person name="Naumann U."/>
            <person name="Petersen F."/>
            <person name="Wong J."/>
        </authorList>
    </citation>
    <scope>NUCLEOTIDE SEQUENCE</scope>
    <source>
        <strain evidence="2">GSM-AAB239-AS_SAM_17_03QT</strain>
        <tissue evidence="2">Leaf</tissue>
    </source>
</reference>
<evidence type="ECO:0000313" key="2">
    <source>
        <dbReference type="EMBL" id="KAJ6796317.1"/>
    </source>
</evidence>
<gene>
    <name evidence="2" type="ORF">M6B38_222850</name>
</gene>
<dbReference type="Proteomes" id="UP001140949">
    <property type="component" value="Unassembled WGS sequence"/>
</dbReference>